<evidence type="ECO:0000313" key="2">
    <source>
        <dbReference type="EMBL" id="GBG59506.1"/>
    </source>
</evidence>
<comment type="caution">
    <text evidence="2">The sequence shown here is derived from an EMBL/GenBank/DDBJ whole genome shotgun (WGS) entry which is preliminary data.</text>
</comment>
<dbReference type="AlphaFoldDB" id="A0A388JNW1"/>
<dbReference type="CDD" id="cd00303">
    <property type="entry name" value="retropepsin_like"/>
    <property type="match status" value="1"/>
</dbReference>
<feature type="compositionally biased region" description="Basic and acidic residues" evidence="1">
    <location>
        <begin position="760"/>
        <end position="779"/>
    </location>
</feature>
<feature type="region of interest" description="Disordered" evidence="1">
    <location>
        <begin position="456"/>
        <end position="478"/>
    </location>
</feature>
<reference evidence="2 3" key="1">
    <citation type="journal article" date="2018" name="Cell">
        <title>The Chara Genome: Secondary Complexity and Implications for Plant Terrestrialization.</title>
        <authorList>
            <person name="Nishiyama T."/>
            <person name="Sakayama H."/>
            <person name="Vries J.D."/>
            <person name="Buschmann H."/>
            <person name="Saint-Marcoux D."/>
            <person name="Ullrich K.K."/>
            <person name="Haas F.B."/>
            <person name="Vanderstraeten L."/>
            <person name="Becker D."/>
            <person name="Lang D."/>
            <person name="Vosolsobe S."/>
            <person name="Rombauts S."/>
            <person name="Wilhelmsson P.K.I."/>
            <person name="Janitza P."/>
            <person name="Kern R."/>
            <person name="Heyl A."/>
            <person name="Rumpler F."/>
            <person name="Villalobos L.I.A.C."/>
            <person name="Clay J.M."/>
            <person name="Skokan R."/>
            <person name="Toyoda A."/>
            <person name="Suzuki Y."/>
            <person name="Kagoshima H."/>
            <person name="Schijlen E."/>
            <person name="Tajeshwar N."/>
            <person name="Catarino B."/>
            <person name="Hetherington A.J."/>
            <person name="Saltykova A."/>
            <person name="Bonnot C."/>
            <person name="Breuninger H."/>
            <person name="Symeonidi A."/>
            <person name="Radhakrishnan G.V."/>
            <person name="Van Nieuwerburgh F."/>
            <person name="Deforce D."/>
            <person name="Chang C."/>
            <person name="Karol K.G."/>
            <person name="Hedrich R."/>
            <person name="Ulvskov P."/>
            <person name="Glockner G."/>
            <person name="Delwiche C.F."/>
            <person name="Petrasek J."/>
            <person name="Van de Peer Y."/>
            <person name="Friml J."/>
            <person name="Beilby M."/>
            <person name="Dolan L."/>
            <person name="Kohara Y."/>
            <person name="Sugano S."/>
            <person name="Fujiyama A."/>
            <person name="Delaux P.-M."/>
            <person name="Quint M."/>
            <person name="TheiBen G."/>
            <person name="Hagemann M."/>
            <person name="Harholt J."/>
            <person name="Dunand C."/>
            <person name="Zachgo S."/>
            <person name="Langdale J."/>
            <person name="Maumus F."/>
            <person name="Straeten D.V.D."/>
            <person name="Gould S.B."/>
            <person name="Rensing S.A."/>
        </authorList>
    </citation>
    <scope>NUCLEOTIDE SEQUENCE [LARGE SCALE GENOMIC DNA]</scope>
    <source>
        <strain evidence="2 3">S276</strain>
    </source>
</reference>
<dbReference type="Gene3D" id="2.40.70.10">
    <property type="entry name" value="Acid Proteases"/>
    <property type="match status" value="1"/>
</dbReference>
<keyword evidence="3" id="KW-1185">Reference proteome</keyword>
<protein>
    <submittedName>
        <fullName evidence="2">Uncharacterized protein</fullName>
    </submittedName>
</protein>
<feature type="compositionally biased region" description="Low complexity" evidence="1">
    <location>
        <begin position="360"/>
        <end position="375"/>
    </location>
</feature>
<evidence type="ECO:0000256" key="1">
    <source>
        <dbReference type="SAM" id="MobiDB-lite"/>
    </source>
</evidence>
<feature type="compositionally biased region" description="Polar residues" evidence="1">
    <location>
        <begin position="738"/>
        <end position="748"/>
    </location>
</feature>
<feature type="compositionally biased region" description="Acidic residues" evidence="1">
    <location>
        <begin position="649"/>
        <end position="658"/>
    </location>
</feature>
<dbReference type="Gramene" id="GBG59506">
    <property type="protein sequence ID" value="GBG59506"/>
    <property type="gene ID" value="CBR_g38530"/>
</dbReference>
<feature type="region of interest" description="Disordered" evidence="1">
    <location>
        <begin position="94"/>
        <end position="116"/>
    </location>
</feature>
<organism evidence="2 3">
    <name type="scientific">Chara braunii</name>
    <name type="common">Braun's stonewort</name>
    <dbReference type="NCBI Taxonomy" id="69332"/>
    <lineage>
        <taxon>Eukaryota</taxon>
        <taxon>Viridiplantae</taxon>
        <taxon>Streptophyta</taxon>
        <taxon>Charophyceae</taxon>
        <taxon>Charales</taxon>
        <taxon>Characeae</taxon>
        <taxon>Chara</taxon>
    </lineage>
</organism>
<feature type="region of interest" description="Disordered" evidence="1">
    <location>
        <begin position="600"/>
        <end position="798"/>
    </location>
</feature>
<accession>A0A388JNW1</accession>
<feature type="compositionally biased region" description="Acidic residues" evidence="1">
    <location>
        <begin position="780"/>
        <end position="796"/>
    </location>
</feature>
<dbReference type="Proteomes" id="UP000265515">
    <property type="component" value="Unassembled WGS sequence"/>
</dbReference>
<feature type="compositionally biased region" description="Basic and acidic residues" evidence="1">
    <location>
        <begin position="724"/>
        <end position="733"/>
    </location>
</feature>
<feature type="region of interest" description="Disordered" evidence="1">
    <location>
        <begin position="354"/>
        <end position="386"/>
    </location>
</feature>
<gene>
    <name evidence="2" type="ORF">CBR_g38530</name>
</gene>
<name>A0A388JNW1_CHABU</name>
<feature type="compositionally biased region" description="Polar residues" evidence="1">
    <location>
        <begin position="688"/>
        <end position="713"/>
    </location>
</feature>
<proteinExistence type="predicted"/>
<dbReference type="EMBL" id="BFEA01000004">
    <property type="protein sequence ID" value="GBG59506.1"/>
    <property type="molecule type" value="Genomic_DNA"/>
</dbReference>
<sequence>MTGSVLGMPGQLANESITEYRQRFQAQLVLIKAKEQRQAAAEAARLQAEAKAAAEKQWLQAEADADTQARRKEAQDLLQRHEAASIETLKFRHFEQSERSSRPTGMLHTRRQRGSQPMWRRENLVRVRSMSLQSIRTPLWKTGQPPKHHVREIRWPPSSREATRTPGKREGENRIVGRKWTANTTARETELCGRAQLRDYLHTAVPTPLMDAGVKVVNLHDYLPKIDREFKTQRYDDIDVQLLYIRIQIGEATCSALIDCGSTRKYMGHDFLVRNGLGPRVWRKSQPTQVTLANSHMHKSIDRCIDPIPVYFAPHVGRRSPVSFTASFLDPKMAISYSRAAQKAMNEREKMDFARGQGGTTTPQTGQSASQSGTAPTTGGANPRSLGQKAMDFLMEKTQVRAEIRITKEVVKGEDGKEEEVDVWEYPEEDIQSLNELYEKHRVLFNFSGRSRELSLNEKRSGRGHLGTSCPQGESGATGGKKVALRQSMLQECVSKPGVWYINSSLYRGWIFDDNLENPRWVWVLKKDPTVKPDIYPPYDSRWRHTGAKRMEDKETGYIVKPILDDAVIQDDEQRLKLMEELHEVGKNAELAFLENTQVRAQQQEQTRGKEDSSKEMVEGEGDNMDCEEGRMGGTEGASLSTKRKGESREEEGSDAQEGELQQGKRRQKTQSEDWATTGEEEEEGRTSMDSSETLGQDSEAKSISQDSSSKGTSAGEEGTNIANKREGFDRQRPPRGFTTTGRGQRQISGGPGSHNSGGRRKEEDLREASPDTESKASSEEDEEEGEDEQEDADVEDWTRERWVKEVEQLEWGRTIKCEIRLAHYKHLRNLQQATQAGDDITTENRFELLRREGEVNEFYASQYARKSRTVNLLKDENRELEDDTVNVQKIAKGQWKEIEAAARLESKNGRRRRVVLPCRWNARHSDWEVAINQSLQMITTPFEECSGSEHQKLLGGEVHAREFILREGGVDPMALGEEGEEGTMTDFDPLLLQMGTDSELREGLIWMPWQVVETIPYGLIGGEIGAEWVARCTAVATKVDAFAWRPDFIEKRVSRVPTIIDLTAQDT</sequence>
<dbReference type="InterPro" id="IPR021109">
    <property type="entry name" value="Peptidase_aspartic_dom_sf"/>
</dbReference>
<evidence type="ECO:0000313" key="3">
    <source>
        <dbReference type="Proteomes" id="UP000265515"/>
    </source>
</evidence>
<feature type="compositionally biased region" description="Basic and acidic residues" evidence="1">
    <location>
        <begin position="607"/>
        <end position="618"/>
    </location>
</feature>